<dbReference type="Gene3D" id="1.25.40.10">
    <property type="entry name" value="Tetratricopeptide repeat domain"/>
    <property type="match status" value="2"/>
</dbReference>
<dbReference type="Proteomes" id="UP000607559">
    <property type="component" value="Unassembled WGS sequence"/>
</dbReference>
<dbReference type="Pfam" id="PF13424">
    <property type="entry name" value="TPR_12"/>
    <property type="match status" value="1"/>
</dbReference>
<dbReference type="GO" id="GO:0005886">
    <property type="term" value="C:plasma membrane"/>
    <property type="evidence" value="ECO:0007669"/>
    <property type="project" value="UniProtKB-SubCell"/>
</dbReference>
<evidence type="ECO:0000256" key="1">
    <source>
        <dbReference type="ARBA" id="ARBA00004651"/>
    </source>
</evidence>
<organism evidence="11 12">
    <name type="scientific">Puia dinghuensis</name>
    <dbReference type="NCBI Taxonomy" id="1792502"/>
    <lineage>
        <taxon>Bacteria</taxon>
        <taxon>Pseudomonadati</taxon>
        <taxon>Bacteroidota</taxon>
        <taxon>Chitinophagia</taxon>
        <taxon>Chitinophagales</taxon>
        <taxon>Chitinophagaceae</taxon>
        <taxon>Puia</taxon>
    </lineage>
</organism>
<keyword evidence="12" id="KW-1185">Reference proteome</keyword>
<dbReference type="InterPro" id="IPR011712">
    <property type="entry name" value="Sig_transdc_His_kin_sub3_dim/P"/>
</dbReference>
<evidence type="ECO:0000256" key="8">
    <source>
        <dbReference type="ARBA" id="ARBA00023136"/>
    </source>
</evidence>
<dbReference type="Pfam" id="PF07730">
    <property type="entry name" value="HisKA_3"/>
    <property type="match status" value="1"/>
</dbReference>
<feature type="transmembrane region" description="Helical" evidence="9">
    <location>
        <begin position="381"/>
        <end position="399"/>
    </location>
</feature>
<dbReference type="InterPro" id="IPR036890">
    <property type="entry name" value="HATPase_C_sf"/>
</dbReference>
<dbReference type="EMBL" id="BMJC01000003">
    <property type="protein sequence ID" value="GGB02585.1"/>
    <property type="molecule type" value="Genomic_DNA"/>
</dbReference>
<evidence type="ECO:0000259" key="10">
    <source>
        <dbReference type="PROSITE" id="PS50109"/>
    </source>
</evidence>
<keyword evidence="5" id="KW-0418">Kinase</keyword>
<protein>
    <recommendedName>
        <fullName evidence="10">Histidine kinase domain-containing protein</fullName>
    </recommendedName>
</protein>
<keyword evidence="3" id="KW-0808">Transferase</keyword>
<reference evidence="11" key="2">
    <citation type="submission" date="2020-09" db="EMBL/GenBank/DDBJ databases">
        <authorList>
            <person name="Sun Q."/>
            <person name="Zhou Y."/>
        </authorList>
    </citation>
    <scope>NUCLEOTIDE SEQUENCE</scope>
    <source>
        <strain evidence="11">CGMCC 1.15448</strain>
    </source>
</reference>
<dbReference type="InterPro" id="IPR050482">
    <property type="entry name" value="Sensor_HK_TwoCompSys"/>
</dbReference>
<evidence type="ECO:0000256" key="2">
    <source>
        <dbReference type="ARBA" id="ARBA00022475"/>
    </source>
</evidence>
<evidence type="ECO:0000256" key="5">
    <source>
        <dbReference type="ARBA" id="ARBA00022777"/>
    </source>
</evidence>
<dbReference type="Pfam" id="PF02518">
    <property type="entry name" value="HATPase_c"/>
    <property type="match status" value="1"/>
</dbReference>
<keyword evidence="8 9" id="KW-0472">Membrane</keyword>
<dbReference type="Gene3D" id="3.30.565.10">
    <property type="entry name" value="Histidine kinase-like ATPase, C-terminal domain"/>
    <property type="match status" value="1"/>
</dbReference>
<evidence type="ECO:0000313" key="12">
    <source>
        <dbReference type="Proteomes" id="UP000607559"/>
    </source>
</evidence>
<gene>
    <name evidence="11" type="ORF">GCM10011511_27340</name>
</gene>
<evidence type="ECO:0000256" key="6">
    <source>
        <dbReference type="ARBA" id="ARBA00022989"/>
    </source>
</evidence>
<name>A0A8J2UDH8_9BACT</name>
<accession>A0A8J2UDH8</accession>
<dbReference type="SUPFAM" id="SSF81901">
    <property type="entry name" value="HCP-like"/>
    <property type="match status" value="1"/>
</dbReference>
<evidence type="ECO:0000256" key="9">
    <source>
        <dbReference type="SAM" id="Phobius"/>
    </source>
</evidence>
<sequence length="629" mass="71686">MQAIQVRTTKLKNEGTTGHLSKTTQKEACRVFLWLVFIRICLLVQGNSTVLGQQPMSDPAQGAKLIKQYYVKGEYSKIPDLYHHAMSRPGADQQPDSLKVELWYFMALTQFEFGRYDSCAWYDQKIISLYTLPDKFTYKRLFGALNIMGMAEDRADNEQKALGYYQQGAGLARAFNDTTYETMALVNSATVYDKLGDYEKSQAIGLRALALSRPRKQWLNIIEGASMVGKAYSSKGNYKEELAYMKEAYDAALAYGAFTYILNQTYWLGESYLNLKEYSKAEDFLLKALQMYREKGQQDNLVNVYKGLSEAYTGLNDFRKAAEFMSKYALLKDTLRGNENARRIVEIEAKYQSAEKDKQLSAEKLRVIQRDQQIMAQRQQLLFILFVLLLVGIAWFLMYRNSRNKQQIALLKAKIEGEVTERQRLSRELHDGIASQLLSIRLGMETLERDAQKTGTTPSFSQIASQLEKATKELRNTAHNLMPELLVQKDWLAAIALLCQNTTDLTQVKTELQVLGEPSPLSKDIELSLYRIVQELVQNAVKHAKTTNLLVQVSDRDGLLALTVEDDGVGFETWQGFRPGSGLSNARKRVEELGGHMDIKSRPGNGATVYIEFKIRQWRKFRKQTSQKA</sequence>
<keyword evidence="2" id="KW-1003">Cell membrane</keyword>
<dbReference type="InterPro" id="IPR005467">
    <property type="entry name" value="His_kinase_dom"/>
</dbReference>
<feature type="domain" description="Histidine kinase" evidence="10">
    <location>
        <begin position="529"/>
        <end position="617"/>
    </location>
</feature>
<keyword evidence="7" id="KW-0902">Two-component regulatory system</keyword>
<evidence type="ECO:0000256" key="3">
    <source>
        <dbReference type="ARBA" id="ARBA00022679"/>
    </source>
</evidence>
<keyword evidence="4 9" id="KW-0812">Transmembrane</keyword>
<dbReference type="Gene3D" id="1.20.5.1930">
    <property type="match status" value="1"/>
</dbReference>
<dbReference type="GO" id="GO:0000155">
    <property type="term" value="F:phosphorelay sensor kinase activity"/>
    <property type="evidence" value="ECO:0007669"/>
    <property type="project" value="InterPro"/>
</dbReference>
<comment type="caution">
    <text evidence="11">The sequence shown here is derived from an EMBL/GenBank/DDBJ whole genome shotgun (WGS) entry which is preliminary data.</text>
</comment>
<evidence type="ECO:0000256" key="7">
    <source>
        <dbReference type="ARBA" id="ARBA00023012"/>
    </source>
</evidence>
<dbReference type="AlphaFoldDB" id="A0A8J2UDH8"/>
<dbReference type="PANTHER" id="PTHR24421">
    <property type="entry name" value="NITRATE/NITRITE SENSOR PROTEIN NARX-RELATED"/>
    <property type="match status" value="1"/>
</dbReference>
<dbReference type="SUPFAM" id="SSF55874">
    <property type="entry name" value="ATPase domain of HSP90 chaperone/DNA topoisomerase II/histidine kinase"/>
    <property type="match status" value="1"/>
</dbReference>
<dbReference type="InterPro" id="IPR003594">
    <property type="entry name" value="HATPase_dom"/>
</dbReference>
<evidence type="ECO:0000313" key="11">
    <source>
        <dbReference type="EMBL" id="GGB02585.1"/>
    </source>
</evidence>
<proteinExistence type="predicted"/>
<dbReference type="PROSITE" id="PS50109">
    <property type="entry name" value="HIS_KIN"/>
    <property type="match status" value="1"/>
</dbReference>
<comment type="subcellular location">
    <subcellularLocation>
        <location evidence="1">Cell membrane</location>
        <topology evidence="1">Multi-pass membrane protein</topology>
    </subcellularLocation>
</comment>
<dbReference type="InterPro" id="IPR011990">
    <property type="entry name" value="TPR-like_helical_dom_sf"/>
</dbReference>
<dbReference type="GO" id="GO:0046983">
    <property type="term" value="F:protein dimerization activity"/>
    <property type="evidence" value="ECO:0007669"/>
    <property type="project" value="InterPro"/>
</dbReference>
<reference evidence="11" key="1">
    <citation type="journal article" date="2014" name="Int. J. Syst. Evol. Microbiol.">
        <title>Complete genome sequence of Corynebacterium casei LMG S-19264T (=DSM 44701T), isolated from a smear-ripened cheese.</title>
        <authorList>
            <consortium name="US DOE Joint Genome Institute (JGI-PGF)"/>
            <person name="Walter F."/>
            <person name="Albersmeier A."/>
            <person name="Kalinowski J."/>
            <person name="Ruckert C."/>
        </authorList>
    </citation>
    <scope>NUCLEOTIDE SEQUENCE</scope>
    <source>
        <strain evidence="11">CGMCC 1.15448</strain>
    </source>
</reference>
<dbReference type="RefSeq" id="WP_188932539.1">
    <property type="nucleotide sequence ID" value="NZ_BMJC01000003.1"/>
</dbReference>
<dbReference type="PANTHER" id="PTHR24421:SF37">
    <property type="entry name" value="SENSOR HISTIDINE KINASE NARS"/>
    <property type="match status" value="1"/>
</dbReference>
<dbReference type="CDD" id="cd16917">
    <property type="entry name" value="HATPase_UhpB-NarQ-NarX-like"/>
    <property type="match status" value="1"/>
</dbReference>
<dbReference type="SMART" id="SM00387">
    <property type="entry name" value="HATPase_c"/>
    <property type="match status" value="1"/>
</dbReference>
<evidence type="ECO:0000256" key="4">
    <source>
        <dbReference type="ARBA" id="ARBA00022692"/>
    </source>
</evidence>
<keyword evidence="6 9" id="KW-1133">Transmembrane helix</keyword>